<accession>A0A1R4G9S9</accession>
<evidence type="ECO:0000313" key="2">
    <source>
        <dbReference type="Proteomes" id="UP000195787"/>
    </source>
</evidence>
<protein>
    <submittedName>
        <fullName evidence="1">Uncharacterized protein</fullName>
    </submittedName>
</protein>
<proteinExistence type="predicted"/>
<keyword evidence="2" id="KW-1185">Reference proteome</keyword>
<sequence length="51" mass="5161">MLASAETLAVCKHFGRFCRFPSISAGCAGGAFGAAVERRGGQVALDEALGC</sequence>
<organism evidence="1 2">
    <name type="scientific">Agrococcus casei LMG 22410</name>
    <dbReference type="NCBI Taxonomy" id="1255656"/>
    <lineage>
        <taxon>Bacteria</taxon>
        <taxon>Bacillati</taxon>
        <taxon>Actinomycetota</taxon>
        <taxon>Actinomycetes</taxon>
        <taxon>Micrococcales</taxon>
        <taxon>Microbacteriaceae</taxon>
        <taxon>Agrococcus</taxon>
    </lineage>
</organism>
<evidence type="ECO:0000313" key="1">
    <source>
        <dbReference type="EMBL" id="SJM64772.1"/>
    </source>
</evidence>
<reference evidence="1 2" key="1">
    <citation type="submission" date="2017-02" db="EMBL/GenBank/DDBJ databases">
        <authorList>
            <person name="Peterson S.W."/>
        </authorList>
    </citation>
    <scope>NUCLEOTIDE SEQUENCE [LARGE SCALE GENOMIC DNA]</scope>
    <source>
        <strain evidence="1 2">LMG 22410</strain>
    </source>
</reference>
<dbReference type="EMBL" id="FUHU01000041">
    <property type="protein sequence ID" value="SJM64772.1"/>
    <property type="molecule type" value="Genomic_DNA"/>
</dbReference>
<gene>
    <name evidence="1" type="ORF">CZ674_10075</name>
</gene>
<dbReference type="AlphaFoldDB" id="A0A1R4G9S9"/>
<dbReference type="Proteomes" id="UP000195787">
    <property type="component" value="Unassembled WGS sequence"/>
</dbReference>
<name>A0A1R4G9S9_9MICO</name>